<dbReference type="PANTHER" id="PTHR43155">
    <property type="entry name" value="CYCLIC DI-GMP PHOSPHODIESTERASE PA4108-RELATED"/>
    <property type="match status" value="1"/>
</dbReference>
<proteinExistence type="predicted"/>
<evidence type="ECO:0000259" key="1">
    <source>
        <dbReference type="PROSITE" id="PS51832"/>
    </source>
</evidence>
<dbReference type="SUPFAM" id="SSF109604">
    <property type="entry name" value="HD-domain/PDEase-like"/>
    <property type="match status" value="1"/>
</dbReference>
<evidence type="ECO:0000313" key="2">
    <source>
        <dbReference type="EMBL" id="SHO43158.1"/>
    </source>
</evidence>
<evidence type="ECO:0000313" key="3">
    <source>
        <dbReference type="Proteomes" id="UP000184603"/>
    </source>
</evidence>
<dbReference type="Gene3D" id="1.10.3210.10">
    <property type="entry name" value="Hypothetical protein af1432"/>
    <property type="match status" value="1"/>
</dbReference>
<sequence length="458" mass="50730">MKVDSELNDFLILLSRGMGIRKLYFAKHNKVREVVSNIIKSLNAYFQASQEEELFVGIIEGTLIYNGRRLTGPSVVGHQLVQLADRLSCGGFTFLRTVSVQDIARLLDLNVELSQPVGSLTEARQLLLSRGINNITVAYKYSDPSEMVPRDRKFTWMGKDADLVMQSPDLLFQALFDVVESAHGNALLGCNIDIESAKSVSEYLLQYTRSNFSDIMQHIHYPNFDTYTVGHSVRVASLAVYIGTTLGLDDTTLLDLGTAALLHDVGKSKIPEEILFKPDRLTDNEFAVMKGHSPLGAEILLGHTNTTAMDIAVAWGHHIHYNGKGYPELPDWLPRHPLTALMQICDVFEALTAIRPYKPPFSPHEAYSIMLADKGTYHPALLAHFIAVVGLYPPGNVVKLSDGRKGVVVSAGKNLSRPQIEISVAEDSEEYKGSPGYRLDLASPESQKLYITGLEREC</sequence>
<dbReference type="PANTHER" id="PTHR43155:SF2">
    <property type="entry name" value="CYCLIC DI-GMP PHOSPHODIESTERASE PA4108"/>
    <property type="match status" value="1"/>
</dbReference>
<dbReference type="PROSITE" id="PS51832">
    <property type="entry name" value="HD_GYP"/>
    <property type="match status" value="1"/>
</dbReference>
<dbReference type="EMBL" id="FRFE01000001">
    <property type="protein sequence ID" value="SHO43158.1"/>
    <property type="molecule type" value="Genomic_DNA"/>
</dbReference>
<dbReference type="Pfam" id="PF13487">
    <property type="entry name" value="HD_5"/>
    <property type="match status" value="1"/>
</dbReference>
<name>A0A1M7XWW2_9BACT</name>
<reference evidence="2 3" key="1">
    <citation type="submission" date="2016-12" db="EMBL/GenBank/DDBJ databases">
        <authorList>
            <person name="Song W.-J."/>
            <person name="Kurnit D.M."/>
        </authorList>
    </citation>
    <scope>NUCLEOTIDE SEQUENCE [LARGE SCALE GENOMIC DNA]</scope>
    <source>
        <strain evidence="2 3">DSM 18488</strain>
    </source>
</reference>
<dbReference type="AlphaFoldDB" id="A0A1M7XWW2"/>
<accession>A0A1M7XWW2</accession>
<keyword evidence="3" id="KW-1185">Reference proteome</keyword>
<dbReference type="InterPro" id="IPR037522">
    <property type="entry name" value="HD_GYP_dom"/>
</dbReference>
<dbReference type="SMART" id="SM00471">
    <property type="entry name" value="HDc"/>
    <property type="match status" value="1"/>
</dbReference>
<dbReference type="CDD" id="cd00077">
    <property type="entry name" value="HDc"/>
    <property type="match status" value="1"/>
</dbReference>
<organism evidence="2 3">
    <name type="scientific">Desulfopila aestuarii DSM 18488</name>
    <dbReference type="NCBI Taxonomy" id="1121416"/>
    <lineage>
        <taxon>Bacteria</taxon>
        <taxon>Pseudomonadati</taxon>
        <taxon>Thermodesulfobacteriota</taxon>
        <taxon>Desulfobulbia</taxon>
        <taxon>Desulfobulbales</taxon>
        <taxon>Desulfocapsaceae</taxon>
        <taxon>Desulfopila</taxon>
    </lineage>
</organism>
<dbReference type="Proteomes" id="UP000184603">
    <property type="component" value="Unassembled WGS sequence"/>
</dbReference>
<feature type="domain" description="HD-GYP" evidence="1">
    <location>
        <begin position="205"/>
        <end position="402"/>
    </location>
</feature>
<gene>
    <name evidence="2" type="ORF">SAMN02745220_00318</name>
</gene>
<protein>
    <submittedName>
        <fullName evidence="2">HD domain-containing protein</fullName>
    </submittedName>
</protein>
<dbReference type="InterPro" id="IPR003607">
    <property type="entry name" value="HD/PDEase_dom"/>
</dbReference>
<dbReference type="STRING" id="1121416.SAMN02745220_00318"/>